<gene>
    <name evidence="1" type="ORF">FA95DRAFT_1555850</name>
</gene>
<sequence length="1174" mass="129174">MAHKLSEPYSGKNPIPKVTTGLRTLISPQKATDAKAKQMEDMDTGTADQQRDEKQTESRTGQLEKGRAIRVRDPATGNDVEIRNAQEDHDTSNLGDNVLKLELPEPDWNEHRDVVVSTSTESIYILAASCFVSLIILALPVHVILRVPLALLPPAIATPTVINRIRNTAVQDADARAWHAERIRGLRAGDDRDRDGKVGGEERMRESAEWANAVLRGVWPILNPSLFDSLVDMIEDIMQSSVPSFVHSVRISDLGLGREPIRITSLRAIPDSENDDAMQTLGAEERDQLSGDHVNLEVSFTYRSMPSGSSAHSKAHNAHLLVDFFLGLKELYGFAVPVWTELQGVVGTARVRMQLIPDPPFVKTTLLTLLGLPRITISVVAMSRALPNVMNLPFVSGFISSALDTAAAEYVAPKSLILDMQQLMGGSDVKKDTEAVGVIVVHVHRATGIKSMDTSGTSDPYVTLTYSRLGKPLFSTRVIEGDLNPVFEETAVLLLDINIVKLQEKLSIQLWDSDRSSADDMMGFAEIDIIDLMRHKNEAHRRISHLISPDTSNRPGTVEYTAGYYAKMPPNESLKTAGHDPGIPEDLRASEEFKEARDTALSDLEAAVLVCPPDPHEYVSGVVGVQVHEIRDLGVGRGGRLGEKGGQGMGGKLKESIGLGGEEGQKGSDQAGVDEEGEGLPSSYCTISLNDELVYQTRVKPITSSPIFNAGTEKFVRDWRTAHVAVTVKDSRMRENDAILGVVYLKLSDLLVNSSQLTRTYHIEHGVGNGRIRISVLFRPVAAKLPPSLRGFDTGTIHVHDVRLTADGQQDLVRDLAKCEVKLKTTTTPTEERVPRSKAEANGAQITWRPERAVMLPVRDRYGAALVLAFKTHGPVSSDRAMAVLWLRDLVDRERKHLELPVWTESGHDFSRLRQNYVPATPEGDLSAWDSDREKLKRIGSVHLDLEFLPGVSDAHRKILTNDGAKAATKWEEADAVRSDGGRKDVGQVQVETPQKEEVREQNNWEAGEDSGGVHDPARQESMSSVAPTQHSTAAPDERDGESSTSRRPSSDTRHDSNIATDGHEETYQPNTMVSHDQAELEDVPSGSEGEDEGHESGSSDGDSEGDGHRKGPIKKLKKWKANQRELAREHRGVMQAKPARTAVWMKDNVKQGMHSMKDRFSMDSRQPDVETEV</sequence>
<evidence type="ECO:0000313" key="1">
    <source>
        <dbReference type="EMBL" id="KAI0050335.1"/>
    </source>
</evidence>
<organism evidence="1 2">
    <name type="scientific">Auriscalpium vulgare</name>
    <dbReference type="NCBI Taxonomy" id="40419"/>
    <lineage>
        <taxon>Eukaryota</taxon>
        <taxon>Fungi</taxon>
        <taxon>Dikarya</taxon>
        <taxon>Basidiomycota</taxon>
        <taxon>Agaricomycotina</taxon>
        <taxon>Agaricomycetes</taxon>
        <taxon>Russulales</taxon>
        <taxon>Auriscalpiaceae</taxon>
        <taxon>Auriscalpium</taxon>
    </lineage>
</organism>
<proteinExistence type="predicted"/>
<name>A0ACB8S2V9_9AGAM</name>
<reference evidence="1" key="1">
    <citation type="submission" date="2021-02" db="EMBL/GenBank/DDBJ databases">
        <authorList>
            <consortium name="DOE Joint Genome Institute"/>
            <person name="Ahrendt S."/>
            <person name="Looney B.P."/>
            <person name="Miyauchi S."/>
            <person name="Morin E."/>
            <person name="Drula E."/>
            <person name="Courty P.E."/>
            <person name="Chicoki N."/>
            <person name="Fauchery L."/>
            <person name="Kohler A."/>
            <person name="Kuo A."/>
            <person name="Labutti K."/>
            <person name="Pangilinan J."/>
            <person name="Lipzen A."/>
            <person name="Riley R."/>
            <person name="Andreopoulos W."/>
            <person name="He G."/>
            <person name="Johnson J."/>
            <person name="Barry K.W."/>
            <person name="Grigoriev I.V."/>
            <person name="Nagy L."/>
            <person name="Hibbett D."/>
            <person name="Henrissat B."/>
            <person name="Matheny P.B."/>
            <person name="Labbe J."/>
            <person name="Martin F."/>
        </authorList>
    </citation>
    <scope>NUCLEOTIDE SEQUENCE</scope>
    <source>
        <strain evidence="1">FP105234-sp</strain>
    </source>
</reference>
<reference evidence="1" key="2">
    <citation type="journal article" date="2022" name="New Phytol.">
        <title>Evolutionary transition to the ectomycorrhizal habit in the genomes of a hyperdiverse lineage of mushroom-forming fungi.</title>
        <authorList>
            <person name="Looney B."/>
            <person name="Miyauchi S."/>
            <person name="Morin E."/>
            <person name="Drula E."/>
            <person name="Courty P.E."/>
            <person name="Kohler A."/>
            <person name="Kuo A."/>
            <person name="LaButti K."/>
            <person name="Pangilinan J."/>
            <person name="Lipzen A."/>
            <person name="Riley R."/>
            <person name="Andreopoulos W."/>
            <person name="He G."/>
            <person name="Johnson J."/>
            <person name="Nolan M."/>
            <person name="Tritt A."/>
            <person name="Barry K.W."/>
            <person name="Grigoriev I.V."/>
            <person name="Nagy L.G."/>
            <person name="Hibbett D."/>
            <person name="Henrissat B."/>
            <person name="Matheny P.B."/>
            <person name="Labbe J."/>
            <person name="Martin F.M."/>
        </authorList>
    </citation>
    <scope>NUCLEOTIDE SEQUENCE</scope>
    <source>
        <strain evidence="1">FP105234-sp</strain>
    </source>
</reference>
<dbReference type="Proteomes" id="UP000814033">
    <property type="component" value="Unassembled WGS sequence"/>
</dbReference>
<keyword evidence="2" id="KW-1185">Reference proteome</keyword>
<dbReference type="EMBL" id="MU275863">
    <property type="protein sequence ID" value="KAI0050335.1"/>
    <property type="molecule type" value="Genomic_DNA"/>
</dbReference>
<evidence type="ECO:0000313" key="2">
    <source>
        <dbReference type="Proteomes" id="UP000814033"/>
    </source>
</evidence>
<accession>A0ACB8S2V9</accession>
<comment type="caution">
    <text evidence="1">The sequence shown here is derived from an EMBL/GenBank/DDBJ whole genome shotgun (WGS) entry which is preliminary data.</text>
</comment>
<protein>
    <submittedName>
        <fullName evidence="1">Uncharacterized protein</fullName>
    </submittedName>
</protein>